<evidence type="ECO:0000256" key="2">
    <source>
        <dbReference type="SAM" id="MobiDB-lite"/>
    </source>
</evidence>
<proteinExistence type="predicted"/>
<feature type="region of interest" description="Disordered" evidence="2">
    <location>
        <begin position="344"/>
        <end position="485"/>
    </location>
</feature>
<organism evidence="3 4">
    <name type="scientific">Fonsecaea monophora</name>
    <dbReference type="NCBI Taxonomy" id="254056"/>
    <lineage>
        <taxon>Eukaryota</taxon>
        <taxon>Fungi</taxon>
        <taxon>Dikarya</taxon>
        <taxon>Ascomycota</taxon>
        <taxon>Pezizomycotina</taxon>
        <taxon>Eurotiomycetes</taxon>
        <taxon>Chaetothyriomycetidae</taxon>
        <taxon>Chaetothyriales</taxon>
        <taxon>Herpotrichiellaceae</taxon>
        <taxon>Fonsecaea</taxon>
    </lineage>
</organism>
<reference evidence="3 4" key="1">
    <citation type="submission" date="2016-03" db="EMBL/GenBank/DDBJ databases">
        <title>Draft genome sequence of the Fonsecaea monophora CBS 269.37.</title>
        <authorList>
            <person name="Bombassaro A."/>
            <person name="Vinicius W.A."/>
            <person name="De Hoog S."/>
            <person name="Sun J."/>
            <person name="Souza E.M."/>
            <person name="Raittz R.T."/>
            <person name="Costa F."/>
            <person name="Leao A.C."/>
            <person name="Tadra-Sfeir M.Z."/>
            <person name="Baura V."/>
            <person name="Balsanelli E."/>
            <person name="Pedrosa F.O."/>
            <person name="Moreno L.F."/>
            <person name="Steffens M.B."/>
            <person name="Xi L."/>
            <person name="Bocca A.L."/>
            <person name="Felipe M.S."/>
            <person name="Teixeira M."/>
            <person name="Telles Filho F.Q."/>
            <person name="Azevedo C.M."/>
            <person name="Gomes R."/>
            <person name="Vicente V.A."/>
        </authorList>
    </citation>
    <scope>NUCLEOTIDE SEQUENCE [LARGE SCALE GENOMIC DNA]</scope>
    <source>
        <strain evidence="3 4">CBS 269.37</strain>
    </source>
</reference>
<name>A0A177F9S2_9EURO</name>
<keyword evidence="1" id="KW-0175">Coiled coil</keyword>
<accession>A0A177F9S2</accession>
<keyword evidence="4" id="KW-1185">Reference proteome</keyword>
<evidence type="ECO:0000313" key="3">
    <source>
        <dbReference type="EMBL" id="OAG40566.1"/>
    </source>
</evidence>
<feature type="compositionally biased region" description="Basic and acidic residues" evidence="2">
    <location>
        <begin position="344"/>
        <end position="355"/>
    </location>
</feature>
<feature type="compositionally biased region" description="Basic and acidic residues" evidence="2">
    <location>
        <begin position="363"/>
        <end position="373"/>
    </location>
</feature>
<feature type="coiled-coil region" evidence="1">
    <location>
        <begin position="229"/>
        <end position="260"/>
    </location>
</feature>
<comment type="caution">
    <text evidence="3">The sequence shown here is derived from an EMBL/GenBank/DDBJ whole genome shotgun (WGS) entry which is preliminary data.</text>
</comment>
<dbReference type="AlphaFoldDB" id="A0A177F9S2"/>
<feature type="compositionally biased region" description="Acidic residues" evidence="2">
    <location>
        <begin position="436"/>
        <end position="457"/>
    </location>
</feature>
<dbReference type="RefSeq" id="XP_022512518.1">
    <property type="nucleotide sequence ID" value="XM_022655237.1"/>
</dbReference>
<protein>
    <submittedName>
        <fullName evidence="3">Uncharacterized protein</fullName>
    </submittedName>
</protein>
<dbReference type="EMBL" id="LVKK01000032">
    <property type="protein sequence ID" value="OAG40566.1"/>
    <property type="molecule type" value="Genomic_DNA"/>
</dbReference>
<dbReference type="Proteomes" id="UP000077002">
    <property type="component" value="Unassembled WGS sequence"/>
</dbReference>
<gene>
    <name evidence="3" type="ORF">AYO21_05267</name>
</gene>
<sequence>MSVTNPRRCEGDISDAAKVIHALLQNLKLHKGAKRKHKVDLQYLQHYLLPKLHLMGGYVRDILDCDDHPRKAEWEADLAALGQAWQNFEEYLKSRHGLLLERPDHDCATDDLAAWTWDELSVEIEHVKQTAQAALDDMDRLILLEICYMRKLADKGTFSERFGLVLPRLDTMFEKIESYGDCVSTYRKDVQEVLWTIRSNKQDFKSLKGLLERRMADLVQRIGDSQSAIEALKSQLQFMSEKLNLLLAQLSRQRKSCETKADRKYLDQLCKEVKKQTASVARLRSSVDETSGVMAEFLRASGEPDVGKENSHWFSRMTSSLERLCDVLKRQASIFMFWRRAKSTDEPSGDHKVSEIPDSAPEPQKESPDTKEVEDGDSVYSTTPDEHSPPVLNENPDPVLSETSTSPSEMALEAPPFQEKTAGIRIRDLAILLASPDEDDEEEEEEEEMKEEEEEGEAAGTTNAGVAMTSVPPLPRRSSARRRSSVRKSYQYVLRTAASTQRQSFSLSAVPEYLSPAAAGAMAKSRRMSRAQLSTSSSWSSMSLAMSSSEADSPCPDFAAQASLPSPPSSVYDESFPPETTHRHTVATVQDRALALSLLEQLEKRFSLTVVTACN</sequence>
<evidence type="ECO:0000256" key="1">
    <source>
        <dbReference type="SAM" id="Coils"/>
    </source>
</evidence>
<evidence type="ECO:0000313" key="4">
    <source>
        <dbReference type="Proteomes" id="UP000077002"/>
    </source>
</evidence>
<dbReference type="GeneID" id="34600434"/>
<dbReference type="OrthoDB" id="4160903at2759"/>